<dbReference type="HOGENOM" id="CLU_2578515_0_0_1"/>
<evidence type="ECO:0000313" key="2">
    <source>
        <dbReference type="Proteomes" id="UP000011115"/>
    </source>
</evidence>
<name>M1DF83_SOLTU</name>
<dbReference type="AlphaFoldDB" id="M1DF83"/>
<dbReference type="InParanoid" id="M1DF83"/>
<dbReference type="Gramene" id="PGSC0003DMT400088095">
    <property type="protein sequence ID" value="PGSC0003DMT400088095"/>
    <property type="gene ID" value="PGSC0003DMG400037666"/>
</dbReference>
<sequence>MRAASKILQRHSGIQKSFKRRYYLSRDVKAQGNLVLFHYGLLSRSRKLMGKIHQLTLDAQDVSDKGNLSQDGLLKVLNVVY</sequence>
<reference evidence="1" key="2">
    <citation type="submission" date="2015-06" db="UniProtKB">
        <authorList>
            <consortium name="EnsemblPlants"/>
        </authorList>
    </citation>
    <scope>IDENTIFICATION</scope>
    <source>
        <strain evidence="1">DM1-3 516 R44</strain>
    </source>
</reference>
<dbReference type="EnsemblPlants" id="PGSC0003DMT400088095">
    <property type="protein sequence ID" value="PGSC0003DMT400088095"/>
    <property type="gene ID" value="PGSC0003DMG400037666"/>
</dbReference>
<evidence type="ECO:0000313" key="1">
    <source>
        <dbReference type="EnsemblPlants" id="PGSC0003DMT400088095"/>
    </source>
</evidence>
<proteinExistence type="predicted"/>
<keyword evidence="2" id="KW-1185">Reference proteome</keyword>
<organism evidence="1 2">
    <name type="scientific">Solanum tuberosum</name>
    <name type="common">Potato</name>
    <dbReference type="NCBI Taxonomy" id="4113"/>
    <lineage>
        <taxon>Eukaryota</taxon>
        <taxon>Viridiplantae</taxon>
        <taxon>Streptophyta</taxon>
        <taxon>Embryophyta</taxon>
        <taxon>Tracheophyta</taxon>
        <taxon>Spermatophyta</taxon>
        <taxon>Magnoliopsida</taxon>
        <taxon>eudicotyledons</taxon>
        <taxon>Gunneridae</taxon>
        <taxon>Pentapetalae</taxon>
        <taxon>asterids</taxon>
        <taxon>lamiids</taxon>
        <taxon>Solanales</taxon>
        <taxon>Solanaceae</taxon>
        <taxon>Solanoideae</taxon>
        <taxon>Solaneae</taxon>
        <taxon>Solanum</taxon>
    </lineage>
</organism>
<accession>M1DF83</accession>
<dbReference type="Proteomes" id="UP000011115">
    <property type="component" value="Unassembled WGS sequence"/>
</dbReference>
<protein>
    <submittedName>
        <fullName evidence="1">Uncharacterized protein</fullName>
    </submittedName>
</protein>
<dbReference type="PaxDb" id="4113-PGSC0003DMT400088095"/>
<reference evidence="2" key="1">
    <citation type="journal article" date="2011" name="Nature">
        <title>Genome sequence and analysis of the tuber crop potato.</title>
        <authorList>
            <consortium name="The Potato Genome Sequencing Consortium"/>
        </authorList>
    </citation>
    <scope>NUCLEOTIDE SEQUENCE [LARGE SCALE GENOMIC DNA]</scope>
    <source>
        <strain evidence="2">cv. DM1-3 516 R44</strain>
    </source>
</reference>